<feature type="transmembrane region" description="Helical" evidence="1">
    <location>
        <begin position="7"/>
        <end position="29"/>
    </location>
</feature>
<dbReference type="RefSeq" id="WP_309653676.1">
    <property type="nucleotide sequence ID" value="NZ_JARWAK010000014.1"/>
</dbReference>
<feature type="transmembrane region" description="Helical" evidence="1">
    <location>
        <begin position="49"/>
        <end position="74"/>
    </location>
</feature>
<feature type="transmembrane region" description="Helical" evidence="1">
    <location>
        <begin position="95"/>
        <end position="117"/>
    </location>
</feature>
<evidence type="ECO:0000313" key="2">
    <source>
        <dbReference type="EMBL" id="MDR5868099.1"/>
    </source>
</evidence>
<keyword evidence="1" id="KW-0812">Transmembrane</keyword>
<evidence type="ECO:0000313" key="3">
    <source>
        <dbReference type="Proteomes" id="UP001264519"/>
    </source>
</evidence>
<gene>
    <name evidence="2" type="ORF">QC818_15005</name>
</gene>
<protein>
    <submittedName>
        <fullName evidence="2">Uncharacterized protein</fullName>
    </submittedName>
</protein>
<proteinExistence type="predicted"/>
<evidence type="ECO:0000256" key="1">
    <source>
        <dbReference type="SAM" id="Phobius"/>
    </source>
</evidence>
<keyword evidence="3" id="KW-1185">Reference proteome</keyword>
<comment type="caution">
    <text evidence="2">The sequence shown here is derived from an EMBL/GenBank/DDBJ whole genome shotgun (WGS) entry which is preliminary data.</text>
</comment>
<dbReference type="EMBL" id="JARWAK010000014">
    <property type="protein sequence ID" value="MDR5868099.1"/>
    <property type="molecule type" value="Genomic_DNA"/>
</dbReference>
<name>A0ABU1G6N1_9GAMM</name>
<reference evidence="2 3" key="1">
    <citation type="submission" date="2023-04" db="EMBL/GenBank/DDBJ databases">
        <title>A long-awaited taxogenomic arrangement of the family Halomonadaceae.</title>
        <authorList>
            <person name="De La Haba R."/>
            <person name="Chuvochina M."/>
            <person name="Wittouck S."/>
            <person name="Arahal D.R."/>
            <person name="Sanchez-Porro C."/>
            <person name="Hugenholtz P."/>
            <person name="Ventosa A."/>
        </authorList>
    </citation>
    <scope>NUCLEOTIDE SEQUENCE [LARGE SCALE GENOMIC DNA]</scope>
    <source>
        <strain evidence="2 3">DSM 23530</strain>
    </source>
</reference>
<organism evidence="2 3">
    <name type="scientific">Halomonas koreensis</name>
    <dbReference type="NCBI Taxonomy" id="245385"/>
    <lineage>
        <taxon>Bacteria</taxon>
        <taxon>Pseudomonadati</taxon>
        <taxon>Pseudomonadota</taxon>
        <taxon>Gammaproteobacteria</taxon>
        <taxon>Oceanospirillales</taxon>
        <taxon>Halomonadaceae</taxon>
        <taxon>Halomonas</taxon>
    </lineage>
</organism>
<dbReference type="Proteomes" id="UP001264519">
    <property type="component" value="Unassembled WGS sequence"/>
</dbReference>
<keyword evidence="1" id="KW-0472">Membrane</keyword>
<accession>A0ABU1G6N1</accession>
<keyword evidence="1" id="KW-1133">Transmembrane helix</keyword>
<sequence length="200" mass="22467">MPRIAILAVALLSYIYCVGYASFFLYFGVVAGDAWWINIPPEDLLVRGVFSLMFTSAKYGFFIFCMFLVIMLYPRGFKFLYERLCVRFEVLKNRVVQGILALVAIGLLVIGFSKVFLDLFDQERRGVADMLDSEEVDTVCMKSGGGCFEGKVLYSTDKGYVVYVGNVQDGALRLIPDSVVSHIDLGWSEWGKEAVVELVE</sequence>